<comment type="caution">
    <text evidence="2">The sequence shown here is derived from an EMBL/GenBank/DDBJ whole genome shotgun (WGS) entry which is preliminary data.</text>
</comment>
<dbReference type="AlphaFoldDB" id="A0A8K0VSM9"/>
<dbReference type="EMBL" id="JAGMVJ010000030">
    <property type="protein sequence ID" value="KAH7069379.1"/>
    <property type="molecule type" value="Genomic_DNA"/>
</dbReference>
<evidence type="ECO:0000259" key="1">
    <source>
        <dbReference type="Pfam" id="PF06985"/>
    </source>
</evidence>
<reference evidence="2" key="1">
    <citation type="journal article" date="2021" name="Nat. Commun.">
        <title>Genetic determinants of endophytism in the Arabidopsis root mycobiome.</title>
        <authorList>
            <person name="Mesny F."/>
            <person name="Miyauchi S."/>
            <person name="Thiergart T."/>
            <person name="Pickel B."/>
            <person name="Atanasova L."/>
            <person name="Karlsson M."/>
            <person name="Huettel B."/>
            <person name="Barry K.W."/>
            <person name="Haridas S."/>
            <person name="Chen C."/>
            <person name="Bauer D."/>
            <person name="Andreopoulos W."/>
            <person name="Pangilinan J."/>
            <person name="LaButti K."/>
            <person name="Riley R."/>
            <person name="Lipzen A."/>
            <person name="Clum A."/>
            <person name="Drula E."/>
            <person name="Henrissat B."/>
            <person name="Kohler A."/>
            <person name="Grigoriev I.V."/>
            <person name="Martin F.M."/>
            <person name="Hacquard S."/>
        </authorList>
    </citation>
    <scope>NUCLEOTIDE SEQUENCE</scope>
    <source>
        <strain evidence="2">MPI-SDFR-AT-0120</strain>
    </source>
</reference>
<accession>A0A8K0VSM9</accession>
<evidence type="ECO:0000313" key="2">
    <source>
        <dbReference type="EMBL" id="KAH7069379.1"/>
    </source>
</evidence>
<sequence length="416" mass="46790">MSGALRDFRGPGYSKISKTIEDAIQLTRLLKFQYLWVDALCIVQDDPADQQIQIKNMHGVYETAFLTIVAASGEPANAGLPGLAPDTRGYEQREVIVVDSAAGNPGLSLVTTVKKNPQSWDRSFAVGQGDLETSAWNRRAWTMQEKVLSRRTITFSDEQGSFFEIRNFHCRSFIKTSYHELSLSSLAQPTPPWNLYRDLFEGDYSDALAAVIEMLHDTKGERFIWGLPCSRFGLALSRAGLGWGELATRIVRLEMTVRRGSDISVTYRDVKKHTPELTSDTLTELADDYVLFFWADTARFLVEIPAFDSFENTPSTSKDWGSLRPVIYNAIRKRVGTACAVQNDHSSSTKSQVHRAWHDFVAIGRRDVPEIPEFSAQILALQIEWRKSIAYRMNMAEIDEVAWVGAAPRKNLIALA</sequence>
<feature type="domain" description="Heterokaryon incompatibility" evidence="1">
    <location>
        <begin position="14"/>
        <end position="145"/>
    </location>
</feature>
<dbReference type="Proteomes" id="UP000813461">
    <property type="component" value="Unassembled WGS sequence"/>
</dbReference>
<protein>
    <submittedName>
        <fullName evidence="2">Heterokaryon incompatibility protein-domain-containing protein</fullName>
    </submittedName>
</protein>
<dbReference type="PANTHER" id="PTHR33112:SF14">
    <property type="entry name" value="HETEROKARYON INCOMPATIBILITY DOMAIN-CONTAINING PROTEIN"/>
    <property type="match status" value="1"/>
</dbReference>
<gene>
    <name evidence="2" type="ORF">FB567DRAFT_614950</name>
</gene>
<dbReference type="Pfam" id="PF06985">
    <property type="entry name" value="HET"/>
    <property type="match status" value="1"/>
</dbReference>
<dbReference type="OrthoDB" id="5135333at2759"/>
<dbReference type="PANTHER" id="PTHR33112">
    <property type="entry name" value="DOMAIN PROTEIN, PUTATIVE-RELATED"/>
    <property type="match status" value="1"/>
</dbReference>
<organism evidence="2 3">
    <name type="scientific">Paraphoma chrysanthemicola</name>
    <dbReference type="NCBI Taxonomy" id="798071"/>
    <lineage>
        <taxon>Eukaryota</taxon>
        <taxon>Fungi</taxon>
        <taxon>Dikarya</taxon>
        <taxon>Ascomycota</taxon>
        <taxon>Pezizomycotina</taxon>
        <taxon>Dothideomycetes</taxon>
        <taxon>Pleosporomycetidae</taxon>
        <taxon>Pleosporales</taxon>
        <taxon>Pleosporineae</taxon>
        <taxon>Phaeosphaeriaceae</taxon>
        <taxon>Paraphoma</taxon>
    </lineage>
</organism>
<dbReference type="InterPro" id="IPR010730">
    <property type="entry name" value="HET"/>
</dbReference>
<keyword evidence="3" id="KW-1185">Reference proteome</keyword>
<name>A0A8K0VSM9_9PLEO</name>
<evidence type="ECO:0000313" key="3">
    <source>
        <dbReference type="Proteomes" id="UP000813461"/>
    </source>
</evidence>
<proteinExistence type="predicted"/>